<evidence type="ECO:0000256" key="2">
    <source>
        <dbReference type="ARBA" id="ARBA00023125"/>
    </source>
</evidence>
<comment type="caution">
    <text evidence="4">The sequence shown here is derived from an EMBL/GenBank/DDBJ whole genome shotgun (WGS) entry which is preliminary data.</text>
</comment>
<dbReference type="InterPro" id="IPR000119">
    <property type="entry name" value="Hist_DNA-bd"/>
</dbReference>
<evidence type="ECO:0000313" key="4">
    <source>
        <dbReference type="EMBL" id="OIO18286.1"/>
    </source>
</evidence>
<dbReference type="GO" id="GO:0005829">
    <property type="term" value="C:cytosol"/>
    <property type="evidence" value="ECO:0007669"/>
    <property type="project" value="TreeGrafter"/>
</dbReference>
<dbReference type="AlphaFoldDB" id="A0A1J4U6T1"/>
<proteinExistence type="inferred from homology"/>
<name>A0A1J4U6T1_9BACT</name>
<protein>
    <recommendedName>
        <fullName evidence="6">DNA-binding protein HU</fullName>
    </recommendedName>
</protein>
<reference evidence="4 5" key="1">
    <citation type="journal article" date="2016" name="Environ. Microbiol.">
        <title>Genomic resolution of a cold subsurface aquifer community provides metabolic insights for novel microbes adapted to high CO concentrations.</title>
        <authorList>
            <person name="Probst A.J."/>
            <person name="Castelle C.J."/>
            <person name="Singh A."/>
            <person name="Brown C.T."/>
            <person name="Anantharaman K."/>
            <person name="Sharon I."/>
            <person name="Hug L.A."/>
            <person name="Burstein D."/>
            <person name="Emerson J.B."/>
            <person name="Thomas B.C."/>
            <person name="Banfield J.F."/>
        </authorList>
    </citation>
    <scope>NUCLEOTIDE SEQUENCE [LARGE SCALE GENOMIC DNA]</scope>
    <source>
        <strain evidence="4">CG1_02_38_13</strain>
    </source>
</reference>
<keyword evidence="1" id="KW-0226">DNA condensation</keyword>
<evidence type="ECO:0008006" key="6">
    <source>
        <dbReference type="Google" id="ProtNLM"/>
    </source>
</evidence>
<dbReference type="Proteomes" id="UP000182465">
    <property type="component" value="Unassembled WGS sequence"/>
</dbReference>
<dbReference type="GO" id="GO:0030527">
    <property type="term" value="F:structural constituent of chromatin"/>
    <property type="evidence" value="ECO:0007669"/>
    <property type="project" value="InterPro"/>
</dbReference>
<dbReference type="EMBL" id="MNVB01000005">
    <property type="protein sequence ID" value="OIO18286.1"/>
    <property type="molecule type" value="Genomic_DNA"/>
</dbReference>
<dbReference type="GO" id="GO:0003677">
    <property type="term" value="F:DNA binding"/>
    <property type="evidence" value="ECO:0007669"/>
    <property type="project" value="UniProtKB-KW"/>
</dbReference>
<dbReference type="Gene3D" id="4.10.520.10">
    <property type="entry name" value="IHF-like DNA-binding proteins"/>
    <property type="match status" value="1"/>
</dbReference>
<keyword evidence="2" id="KW-0238">DNA-binding</keyword>
<dbReference type="PANTHER" id="PTHR33175">
    <property type="entry name" value="DNA-BINDING PROTEIN HU"/>
    <property type="match status" value="1"/>
</dbReference>
<dbReference type="Pfam" id="PF00216">
    <property type="entry name" value="Bac_DNA_binding"/>
    <property type="match status" value="1"/>
</dbReference>
<dbReference type="SUPFAM" id="SSF47729">
    <property type="entry name" value="IHF-like DNA-binding proteins"/>
    <property type="match status" value="1"/>
</dbReference>
<dbReference type="PRINTS" id="PR01727">
    <property type="entry name" value="DNABINDINGHU"/>
</dbReference>
<accession>A0A1J4U6T1</accession>
<organism evidence="4 5">
    <name type="scientific">Candidatus Kuenenbacteria bacterium CG1_02_38_13</name>
    <dbReference type="NCBI Taxonomy" id="1805235"/>
    <lineage>
        <taxon>Bacteria</taxon>
        <taxon>Candidatus Kueneniibacteriota</taxon>
    </lineage>
</organism>
<dbReference type="GO" id="GO:0030261">
    <property type="term" value="P:chromosome condensation"/>
    <property type="evidence" value="ECO:0007669"/>
    <property type="project" value="UniProtKB-KW"/>
</dbReference>
<comment type="similarity">
    <text evidence="3">Belongs to the bacterial histone-like protein family.</text>
</comment>
<dbReference type="CDD" id="cd13831">
    <property type="entry name" value="HU"/>
    <property type="match status" value="1"/>
</dbReference>
<evidence type="ECO:0000256" key="3">
    <source>
        <dbReference type="RuleBase" id="RU003939"/>
    </source>
</evidence>
<gene>
    <name evidence="4" type="ORF">AUJ29_00165</name>
</gene>
<dbReference type="PANTHER" id="PTHR33175:SF3">
    <property type="entry name" value="DNA-BINDING PROTEIN HU-BETA"/>
    <property type="match status" value="1"/>
</dbReference>
<sequence>MNKPELINLIAEKSGLEKSAVEKLLQTFGTVVIENLKKGEDVTLAGFGTFSAKQRHARMGVNPQRPSEKIEIPAVVVPKFKAGKTLKDSLKNVILPA</sequence>
<dbReference type="InterPro" id="IPR010992">
    <property type="entry name" value="IHF-like_DNA-bd_dom_sf"/>
</dbReference>
<dbReference type="SMART" id="SM00411">
    <property type="entry name" value="BHL"/>
    <property type="match status" value="1"/>
</dbReference>
<evidence type="ECO:0000256" key="1">
    <source>
        <dbReference type="ARBA" id="ARBA00023067"/>
    </source>
</evidence>
<evidence type="ECO:0000313" key="5">
    <source>
        <dbReference type="Proteomes" id="UP000182465"/>
    </source>
</evidence>